<dbReference type="OrthoDB" id="2534034at2"/>
<proteinExistence type="predicted"/>
<evidence type="ECO:0000313" key="2">
    <source>
        <dbReference type="Proteomes" id="UP000192660"/>
    </source>
</evidence>
<name>A0A1W1WPH6_SULTA</name>
<dbReference type="RefSeq" id="WP_084662338.1">
    <property type="nucleotide sequence ID" value="NZ_FWWY01000002.1"/>
</dbReference>
<evidence type="ECO:0008006" key="3">
    <source>
        <dbReference type="Google" id="ProtNLM"/>
    </source>
</evidence>
<accession>A0A1W1WPH6</accession>
<dbReference type="InterPro" id="IPR023296">
    <property type="entry name" value="Glyco_hydro_beta-prop_sf"/>
</dbReference>
<dbReference type="Gene3D" id="2.115.10.20">
    <property type="entry name" value="Glycosyl hydrolase domain, family 43"/>
    <property type="match status" value="1"/>
</dbReference>
<reference evidence="2" key="1">
    <citation type="submission" date="2017-04" db="EMBL/GenBank/DDBJ databases">
        <authorList>
            <person name="Varghese N."/>
            <person name="Submissions S."/>
        </authorList>
    </citation>
    <scope>NUCLEOTIDE SEQUENCE [LARGE SCALE GENOMIC DNA]</scope>
    <source>
        <strain evidence="2">DSM 9293</strain>
    </source>
</reference>
<organism evidence="1 2">
    <name type="scientific">Sulfobacillus thermosulfidooxidans (strain DSM 9293 / VKM B-1269 / AT-1)</name>
    <dbReference type="NCBI Taxonomy" id="929705"/>
    <lineage>
        <taxon>Bacteria</taxon>
        <taxon>Bacillati</taxon>
        <taxon>Bacillota</taxon>
        <taxon>Clostridia</taxon>
        <taxon>Eubacteriales</taxon>
        <taxon>Clostridiales Family XVII. Incertae Sedis</taxon>
        <taxon>Sulfobacillus</taxon>
    </lineage>
</organism>
<gene>
    <name evidence="1" type="ORF">SAMN00768000_3767</name>
</gene>
<dbReference type="SUPFAM" id="SSF75005">
    <property type="entry name" value="Arabinanase/levansucrase/invertase"/>
    <property type="match status" value="1"/>
</dbReference>
<dbReference type="Proteomes" id="UP000192660">
    <property type="component" value="Unassembled WGS sequence"/>
</dbReference>
<keyword evidence="2" id="KW-1185">Reference proteome</keyword>
<sequence>MELMQATWLNRGEEFLVRESPQDAEGYWAGAPAAYYDDDDDVLYLYYRLRRPRGQGRGYEARIAQSHDGVHFQDVWVVTQQQLASPSIERGCLVKQPEGWVLYLSYVHHETHQWQIDRIYGDRPEALNITTRTVELTPSGINGHAVKDPVIVHQGPLSFMYVSYAPASLTRELRSEDSLHASDDVFTTGLVKSHTGLAIGLANHPHRWVGEVLSSSLTGWDSLVSRITGLMPLDTVYLAFYDGSASVTENYEERVGIAITADMKHFYKIPREEPWMRSYYGSLRYVSPVKTPDGWILYYEARTASGSHVLCGRKVGHL</sequence>
<evidence type="ECO:0000313" key="1">
    <source>
        <dbReference type="EMBL" id="SMC08224.1"/>
    </source>
</evidence>
<protein>
    <recommendedName>
        <fullName evidence="3">Glycosyl hydrolases family 43</fullName>
    </recommendedName>
</protein>
<dbReference type="EMBL" id="FWWY01000002">
    <property type="protein sequence ID" value="SMC08224.1"/>
    <property type="molecule type" value="Genomic_DNA"/>
</dbReference>
<dbReference type="AlphaFoldDB" id="A0A1W1WPH6"/>